<dbReference type="PANTHER" id="PTHR24096">
    <property type="entry name" value="LONG-CHAIN-FATTY-ACID--COA LIGASE"/>
    <property type="match status" value="1"/>
</dbReference>
<dbReference type="InterPro" id="IPR020845">
    <property type="entry name" value="AMP-binding_CS"/>
</dbReference>
<reference evidence="5" key="1">
    <citation type="submission" date="2016-10" db="EMBL/GenBank/DDBJ databases">
        <authorList>
            <person name="Varghese N."/>
            <person name="Submissions S."/>
        </authorList>
    </citation>
    <scope>NUCLEOTIDE SEQUENCE [LARGE SCALE GENOMIC DNA]</scope>
    <source>
        <strain evidence="5">DSM 44268</strain>
    </source>
</reference>
<feature type="domain" description="AMP-binding enzyme C-terminal" evidence="3">
    <location>
        <begin position="421"/>
        <end position="499"/>
    </location>
</feature>
<dbReference type="OrthoDB" id="9803968at2"/>
<dbReference type="InterPro" id="IPR045851">
    <property type="entry name" value="AMP-bd_C_sf"/>
</dbReference>
<organism evidence="4 5">
    <name type="scientific">Blastococcus aurantiacus</name>
    <dbReference type="NCBI Taxonomy" id="1550231"/>
    <lineage>
        <taxon>Bacteria</taxon>
        <taxon>Bacillati</taxon>
        <taxon>Actinomycetota</taxon>
        <taxon>Actinomycetes</taxon>
        <taxon>Geodermatophilales</taxon>
        <taxon>Geodermatophilaceae</taxon>
        <taxon>Blastococcus</taxon>
    </lineage>
</organism>
<evidence type="ECO:0000259" key="3">
    <source>
        <dbReference type="Pfam" id="PF13193"/>
    </source>
</evidence>
<dbReference type="GO" id="GO:0016405">
    <property type="term" value="F:CoA-ligase activity"/>
    <property type="evidence" value="ECO:0007669"/>
    <property type="project" value="TreeGrafter"/>
</dbReference>
<feature type="domain" description="AMP-dependent synthetase/ligase" evidence="2">
    <location>
        <begin position="6"/>
        <end position="359"/>
    </location>
</feature>
<name>A0A1G7LMV2_9ACTN</name>
<accession>A0A1G7LMV2</accession>
<evidence type="ECO:0000256" key="1">
    <source>
        <dbReference type="SAM" id="MobiDB-lite"/>
    </source>
</evidence>
<dbReference type="PANTHER" id="PTHR24096:SF323">
    <property type="entry name" value="BLR3536 PROTEIN"/>
    <property type="match status" value="1"/>
</dbReference>
<dbReference type="InterPro" id="IPR025110">
    <property type="entry name" value="AMP-bd_C"/>
</dbReference>
<protein>
    <submittedName>
        <fullName evidence="4">Fatty-acyl-CoA synthase</fullName>
    </submittedName>
</protein>
<dbReference type="AlphaFoldDB" id="A0A1G7LMV2"/>
<evidence type="ECO:0000313" key="5">
    <source>
        <dbReference type="Proteomes" id="UP000199406"/>
    </source>
</evidence>
<proteinExistence type="predicted"/>
<evidence type="ECO:0000259" key="2">
    <source>
        <dbReference type="Pfam" id="PF00501"/>
    </source>
</evidence>
<dbReference type="EMBL" id="FNBT01000004">
    <property type="protein sequence ID" value="SDF50857.1"/>
    <property type="molecule type" value="Genomic_DNA"/>
</dbReference>
<dbReference type="Pfam" id="PF13193">
    <property type="entry name" value="AMP-binding_C"/>
    <property type="match status" value="1"/>
</dbReference>
<dbReference type="SUPFAM" id="SSF56801">
    <property type="entry name" value="Acetyl-CoA synthetase-like"/>
    <property type="match status" value="1"/>
</dbReference>
<sequence>MYPGTWAQTAPDKLAMVMAGSGRSLTYKQLDDNSRRTAHFLRDTVGLVPGDSVVVLSDNVPETLELYWAGVRIGLYVTFANSHLAAPEADYIIENSGARVLFVSANLAELASKLTAPSVEHRLVFGGAVPGYESYEAVRDAASDEPLGDQPRGDTMLYSSGTTGRPKGIKRPLTGAQVDEQSTMSATLQLLYGMTKQTIYLSPAPAYHAAPMAFMAAVQSLGGTVVMMEKFDPEGVLEAIQRFRVTEMQMVPTHFVRLLKLPESLRSSYDLSSLRMVIHAAAPCPPDVKRAMIDWLGPIIMEYYASTEAAGSTFIDSATWLEHPGSVGRPSTPGSLHICDAEGKELGPREVGTIYFASATGTRPFSYHGDEEKSRGAEHPEHPDWTTVGDLGYLDEDGFLYLTDRSSFMIISGGVNIYPQEIENAFTLHPKVADIGVIGVPDPEMGERVVAFVEPAPGVEVTDDLAGELATFAREHLAGYKVPREFHFREALPRTPTGKMVKGKLRDEYAATVS</sequence>
<dbReference type="Gene3D" id="3.30.300.30">
    <property type="match status" value="1"/>
</dbReference>
<dbReference type="Proteomes" id="UP000199406">
    <property type="component" value="Unassembled WGS sequence"/>
</dbReference>
<dbReference type="Pfam" id="PF00501">
    <property type="entry name" value="AMP-binding"/>
    <property type="match status" value="1"/>
</dbReference>
<gene>
    <name evidence="4" type="ORF">SAMN05660662_2417</name>
</gene>
<dbReference type="InterPro" id="IPR000873">
    <property type="entry name" value="AMP-dep_synth/lig_dom"/>
</dbReference>
<dbReference type="STRING" id="1550231.SAMN05660662_2417"/>
<dbReference type="InterPro" id="IPR042099">
    <property type="entry name" value="ANL_N_sf"/>
</dbReference>
<keyword evidence="5" id="KW-1185">Reference proteome</keyword>
<evidence type="ECO:0000313" key="4">
    <source>
        <dbReference type="EMBL" id="SDF50857.1"/>
    </source>
</evidence>
<dbReference type="PROSITE" id="PS00455">
    <property type="entry name" value="AMP_BINDING"/>
    <property type="match status" value="1"/>
</dbReference>
<feature type="region of interest" description="Disordered" evidence="1">
    <location>
        <begin position="140"/>
        <end position="172"/>
    </location>
</feature>
<dbReference type="Gene3D" id="3.40.50.12780">
    <property type="entry name" value="N-terminal domain of ligase-like"/>
    <property type="match status" value="1"/>
</dbReference>
<dbReference type="RefSeq" id="WP_091766586.1">
    <property type="nucleotide sequence ID" value="NZ_FNBT01000004.1"/>
</dbReference>